<organism evidence="4 5">
    <name type="scientific">Oryza meyeriana var. granulata</name>
    <dbReference type="NCBI Taxonomy" id="110450"/>
    <lineage>
        <taxon>Eukaryota</taxon>
        <taxon>Viridiplantae</taxon>
        <taxon>Streptophyta</taxon>
        <taxon>Embryophyta</taxon>
        <taxon>Tracheophyta</taxon>
        <taxon>Spermatophyta</taxon>
        <taxon>Magnoliopsida</taxon>
        <taxon>Liliopsida</taxon>
        <taxon>Poales</taxon>
        <taxon>Poaceae</taxon>
        <taxon>BOP clade</taxon>
        <taxon>Oryzoideae</taxon>
        <taxon>Oryzeae</taxon>
        <taxon>Oryzinae</taxon>
        <taxon>Oryza</taxon>
        <taxon>Oryza meyeriana</taxon>
    </lineage>
</organism>
<dbReference type="InterPro" id="IPR002136">
    <property type="entry name" value="Ribosomal_uL4"/>
</dbReference>
<sequence>MATTSRSIKVLKQISAYANVKKAKDSGKGKMRNHQYINRKGLLIIYGTKGSKIVKTFHNLPGVDVANVEHLNLLGLPLVVTLAAL</sequence>
<keyword evidence="3" id="KW-0687">Ribonucleoprotein</keyword>
<dbReference type="GO" id="GO:0005840">
    <property type="term" value="C:ribosome"/>
    <property type="evidence" value="ECO:0007669"/>
    <property type="project" value="UniProtKB-KW"/>
</dbReference>
<proteinExistence type="inferred from homology"/>
<protein>
    <submittedName>
        <fullName evidence="4">Uncharacterized protein</fullName>
    </submittedName>
</protein>
<accession>A0A6G1EYF4</accession>
<keyword evidence="2" id="KW-0689">Ribosomal protein</keyword>
<dbReference type="Proteomes" id="UP000479710">
    <property type="component" value="Unassembled WGS sequence"/>
</dbReference>
<dbReference type="SUPFAM" id="SSF52166">
    <property type="entry name" value="Ribosomal protein L4"/>
    <property type="match status" value="1"/>
</dbReference>
<evidence type="ECO:0000313" key="4">
    <source>
        <dbReference type="EMBL" id="KAF0929625.1"/>
    </source>
</evidence>
<dbReference type="InterPro" id="IPR023574">
    <property type="entry name" value="Ribosomal_uL4_dom_sf"/>
</dbReference>
<evidence type="ECO:0000313" key="5">
    <source>
        <dbReference type="Proteomes" id="UP000479710"/>
    </source>
</evidence>
<dbReference type="GO" id="GO:1990904">
    <property type="term" value="C:ribonucleoprotein complex"/>
    <property type="evidence" value="ECO:0007669"/>
    <property type="project" value="UniProtKB-KW"/>
</dbReference>
<evidence type="ECO:0000256" key="2">
    <source>
        <dbReference type="ARBA" id="ARBA00022980"/>
    </source>
</evidence>
<evidence type="ECO:0000256" key="1">
    <source>
        <dbReference type="ARBA" id="ARBA00010528"/>
    </source>
</evidence>
<dbReference type="GO" id="GO:0003735">
    <property type="term" value="F:structural constituent of ribosome"/>
    <property type="evidence" value="ECO:0007669"/>
    <property type="project" value="InterPro"/>
</dbReference>
<dbReference type="OrthoDB" id="10578670at2759"/>
<comment type="similarity">
    <text evidence="1">Belongs to the universal ribosomal protein uL4 family.</text>
</comment>
<dbReference type="AlphaFoldDB" id="A0A6G1EYF4"/>
<dbReference type="EMBL" id="SPHZ02000002">
    <property type="protein sequence ID" value="KAF0929625.1"/>
    <property type="molecule type" value="Genomic_DNA"/>
</dbReference>
<evidence type="ECO:0000256" key="3">
    <source>
        <dbReference type="ARBA" id="ARBA00023274"/>
    </source>
</evidence>
<dbReference type="InterPro" id="IPR045240">
    <property type="entry name" value="Ribosomal_uL4_euk/arch"/>
</dbReference>
<keyword evidence="5" id="KW-1185">Reference proteome</keyword>
<comment type="caution">
    <text evidence="4">The sequence shown here is derived from an EMBL/GenBank/DDBJ whole genome shotgun (WGS) entry which is preliminary data.</text>
</comment>
<name>A0A6G1EYF4_9ORYZ</name>
<dbReference type="GO" id="GO:0006412">
    <property type="term" value="P:translation"/>
    <property type="evidence" value="ECO:0007669"/>
    <property type="project" value="InterPro"/>
</dbReference>
<gene>
    <name evidence="4" type="ORF">E2562_022983</name>
</gene>
<dbReference type="Gene3D" id="3.40.1370.10">
    <property type="match status" value="1"/>
</dbReference>
<reference evidence="4 5" key="1">
    <citation type="submission" date="2019-11" db="EMBL/GenBank/DDBJ databases">
        <title>Whole genome sequence of Oryza granulata.</title>
        <authorList>
            <person name="Li W."/>
        </authorList>
    </citation>
    <scope>NUCLEOTIDE SEQUENCE [LARGE SCALE GENOMIC DNA]</scope>
    <source>
        <strain evidence="5">cv. Menghai</strain>
        <tissue evidence="4">Leaf</tissue>
    </source>
</reference>
<dbReference type="PANTHER" id="PTHR19431">
    <property type="entry name" value="60S RIBOSOMAL PROTEIN L4"/>
    <property type="match status" value="1"/>
</dbReference>
<dbReference type="Pfam" id="PF00573">
    <property type="entry name" value="Ribosomal_L4"/>
    <property type="match status" value="1"/>
</dbReference>